<evidence type="ECO:0000313" key="5">
    <source>
        <dbReference type="Proteomes" id="UP001164746"/>
    </source>
</evidence>
<gene>
    <name evidence="4" type="ORF">MAR_015819</name>
</gene>
<feature type="region of interest" description="Disordered" evidence="2">
    <location>
        <begin position="445"/>
        <end position="495"/>
    </location>
</feature>
<dbReference type="InterPro" id="IPR024066">
    <property type="entry name" value="RGS_subdom1/3"/>
</dbReference>
<dbReference type="Gene3D" id="1.10.196.10">
    <property type="match status" value="1"/>
</dbReference>
<dbReference type="PANTHER" id="PTHR45945">
    <property type="entry name" value="REGULATOR OF G-PROTEIN SIGNALING LOCO"/>
    <property type="match status" value="1"/>
</dbReference>
<dbReference type="Gene3D" id="1.10.167.10">
    <property type="entry name" value="Regulator of G-protein Signalling 4, domain 2"/>
    <property type="match status" value="1"/>
</dbReference>
<keyword evidence="5" id="KW-1185">Reference proteome</keyword>
<dbReference type="PROSITE" id="PS50132">
    <property type="entry name" value="RGS"/>
    <property type="match status" value="1"/>
</dbReference>
<keyword evidence="1" id="KW-0343">GTPase activation</keyword>
<name>A0ABY7FI22_MYAAR</name>
<dbReference type="PANTHER" id="PTHR45945:SF3">
    <property type="entry name" value="REGULATOR OF G-PROTEIN SIGNALING LOCO"/>
    <property type="match status" value="1"/>
</dbReference>
<feature type="compositionally biased region" description="Basic and acidic residues" evidence="2">
    <location>
        <begin position="472"/>
        <end position="482"/>
    </location>
</feature>
<evidence type="ECO:0000256" key="1">
    <source>
        <dbReference type="ARBA" id="ARBA00022468"/>
    </source>
</evidence>
<accession>A0ABY7FI22</accession>
<feature type="domain" description="RGS" evidence="3">
    <location>
        <begin position="317"/>
        <end position="435"/>
    </location>
</feature>
<evidence type="ECO:0000256" key="2">
    <source>
        <dbReference type="SAM" id="MobiDB-lite"/>
    </source>
</evidence>
<feature type="compositionally biased region" description="Basic and acidic residues" evidence="2">
    <location>
        <begin position="57"/>
        <end position="66"/>
    </location>
</feature>
<dbReference type="Proteomes" id="UP001164746">
    <property type="component" value="Chromosome 12"/>
</dbReference>
<organism evidence="4 5">
    <name type="scientific">Mya arenaria</name>
    <name type="common">Soft-shell clam</name>
    <dbReference type="NCBI Taxonomy" id="6604"/>
    <lineage>
        <taxon>Eukaryota</taxon>
        <taxon>Metazoa</taxon>
        <taxon>Spiralia</taxon>
        <taxon>Lophotrochozoa</taxon>
        <taxon>Mollusca</taxon>
        <taxon>Bivalvia</taxon>
        <taxon>Autobranchia</taxon>
        <taxon>Heteroconchia</taxon>
        <taxon>Euheterodonta</taxon>
        <taxon>Imparidentia</taxon>
        <taxon>Neoheterodontei</taxon>
        <taxon>Myida</taxon>
        <taxon>Myoidea</taxon>
        <taxon>Myidae</taxon>
        <taxon>Mya</taxon>
    </lineage>
</organism>
<dbReference type="InterPro" id="IPR046995">
    <property type="entry name" value="RGS10/12/14-like"/>
</dbReference>
<dbReference type="Pfam" id="PF00615">
    <property type="entry name" value="RGS"/>
    <property type="match status" value="1"/>
</dbReference>
<dbReference type="PRINTS" id="PR01301">
    <property type="entry name" value="RGSPROTEIN"/>
</dbReference>
<dbReference type="EMBL" id="CP111023">
    <property type="protein sequence ID" value="WAR21845.1"/>
    <property type="molecule type" value="Genomic_DNA"/>
</dbReference>
<evidence type="ECO:0000259" key="3">
    <source>
        <dbReference type="PROSITE" id="PS50132"/>
    </source>
</evidence>
<reference evidence="4" key="1">
    <citation type="submission" date="2022-11" db="EMBL/GenBank/DDBJ databases">
        <title>Centuries of genome instability and evolution in soft-shell clam transmissible cancer (bioRxiv).</title>
        <authorList>
            <person name="Hart S.F.M."/>
            <person name="Yonemitsu M.A."/>
            <person name="Giersch R.M."/>
            <person name="Beal B.F."/>
            <person name="Arriagada G."/>
            <person name="Davis B.W."/>
            <person name="Ostrander E.A."/>
            <person name="Goff S.P."/>
            <person name="Metzger M.J."/>
        </authorList>
    </citation>
    <scope>NUCLEOTIDE SEQUENCE</scope>
    <source>
        <strain evidence="4">MELC-2E11</strain>
        <tissue evidence="4">Siphon/mantle</tissue>
    </source>
</reference>
<sequence length="495" mass="56208">MSLSKLKGLSWIRLSSTVNKLANDKRVSPAGDLSLSHSIADIEKLFQGVYKEQSEWHLERDQERKGVTPLGSPEEGSGVVKERWSGVFQNGLSPGKYRSKNHRNPLSLSHEVKPHFAAISRRCSPPPTLSLSNLYQGPSRHKVENIASIKFAGTMFLDISFIGAASYRKDGYSKIYKKLQKQKRRSECLQEAIPENGDILDINQNCLDNAMMNMSLPHFSEELWEKSAQAKKDHKNIKSIRRKSGLTVQQLYDNRLYEKYCAKNYASTKLNQSLVVLDQDSTPNKLSSASSVNSIVSHVATATEREEVGRVTSWAVNFDKLLRDRVGIAVFKEFLKKEFSEENIEFWQTCEDYRNIADPKLRKAKAREVYDKHVAMHSSDPVNIDSALRKGVEAELTVDNPPPTIFLQAQQHIYQLMKQDSYVRFLKSEVYRSYMMAEMEGQALKMPGATSTDPRQVLATGNTEAGKKKGKNGKDGTEENKERRRRSLLPWRQST</sequence>
<protein>
    <submittedName>
        <fullName evidence="4">RGS-like protein</fullName>
    </submittedName>
</protein>
<feature type="region of interest" description="Disordered" evidence="2">
    <location>
        <begin position="57"/>
        <end position="78"/>
    </location>
</feature>
<dbReference type="InterPro" id="IPR016137">
    <property type="entry name" value="RGS"/>
</dbReference>
<dbReference type="SMART" id="SM00315">
    <property type="entry name" value="RGS"/>
    <property type="match status" value="1"/>
</dbReference>
<evidence type="ECO:0000313" key="4">
    <source>
        <dbReference type="EMBL" id="WAR21845.1"/>
    </source>
</evidence>
<dbReference type="SUPFAM" id="SSF48097">
    <property type="entry name" value="Regulator of G-protein signaling, RGS"/>
    <property type="match status" value="1"/>
</dbReference>
<dbReference type="InterPro" id="IPR036305">
    <property type="entry name" value="RGS_sf"/>
</dbReference>
<proteinExistence type="predicted"/>
<dbReference type="InterPro" id="IPR044926">
    <property type="entry name" value="RGS_subdomain_2"/>
</dbReference>